<evidence type="ECO:0000256" key="1">
    <source>
        <dbReference type="SAM" id="MobiDB-lite"/>
    </source>
</evidence>
<keyword evidence="3" id="KW-1185">Reference proteome</keyword>
<dbReference type="Proteomes" id="UP001153712">
    <property type="component" value="Chromosome 2"/>
</dbReference>
<reference evidence="2" key="1">
    <citation type="submission" date="2022-01" db="EMBL/GenBank/DDBJ databases">
        <authorList>
            <person name="King R."/>
        </authorList>
    </citation>
    <scope>NUCLEOTIDE SEQUENCE</scope>
</reference>
<feature type="region of interest" description="Disordered" evidence="1">
    <location>
        <begin position="48"/>
        <end position="67"/>
    </location>
</feature>
<dbReference type="EMBL" id="OU900095">
    <property type="protein sequence ID" value="CAG9859170.1"/>
    <property type="molecule type" value="Genomic_DNA"/>
</dbReference>
<name>A0A9N9XN63_PHYSR</name>
<protein>
    <submittedName>
        <fullName evidence="2">Uncharacterized protein</fullName>
    </submittedName>
</protein>
<proteinExistence type="predicted"/>
<accession>A0A9N9XN63</accession>
<evidence type="ECO:0000313" key="2">
    <source>
        <dbReference type="EMBL" id="CAG9859170.1"/>
    </source>
</evidence>
<gene>
    <name evidence="2" type="ORF">PHYEVI_LOCUS5544</name>
</gene>
<organism evidence="2 3">
    <name type="scientific">Phyllotreta striolata</name>
    <name type="common">Striped flea beetle</name>
    <name type="synonym">Crioceris striolata</name>
    <dbReference type="NCBI Taxonomy" id="444603"/>
    <lineage>
        <taxon>Eukaryota</taxon>
        <taxon>Metazoa</taxon>
        <taxon>Ecdysozoa</taxon>
        <taxon>Arthropoda</taxon>
        <taxon>Hexapoda</taxon>
        <taxon>Insecta</taxon>
        <taxon>Pterygota</taxon>
        <taxon>Neoptera</taxon>
        <taxon>Endopterygota</taxon>
        <taxon>Coleoptera</taxon>
        <taxon>Polyphaga</taxon>
        <taxon>Cucujiformia</taxon>
        <taxon>Chrysomeloidea</taxon>
        <taxon>Chrysomelidae</taxon>
        <taxon>Galerucinae</taxon>
        <taxon>Alticini</taxon>
        <taxon>Phyllotreta</taxon>
    </lineage>
</organism>
<dbReference type="AlphaFoldDB" id="A0A9N9XN63"/>
<sequence length="83" mass="8936">MTAFSRWSPTDQDSMTVVTADEDSGVEMSHSRAENALKTKKYTGGDLRWRAKANSGGPSDGKTDSKEAAISCVWSRDDGASSF</sequence>
<evidence type="ECO:0000313" key="3">
    <source>
        <dbReference type="Proteomes" id="UP001153712"/>
    </source>
</evidence>